<reference evidence="7" key="1">
    <citation type="submission" date="2020-12" db="EMBL/GenBank/DDBJ databases">
        <title>Metabolic potential, ecology and presence of endohyphal bacteria is reflected in genomic diversity of Mucoromycotina.</title>
        <authorList>
            <person name="Muszewska A."/>
            <person name="Okrasinska A."/>
            <person name="Steczkiewicz K."/>
            <person name="Drgas O."/>
            <person name="Orlowska M."/>
            <person name="Perlinska-Lenart U."/>
            <person name="Aleksandrzak-Piekarczyk T."/>
            <person name="Szatraj K."/>
            <person name="Zielenkiewicz U."/>
            <person name="Pilsyk S."/>
            <person name="Malc E."/>
            <person name="Mieczkowski P."/>
            <person name="Kruszewska J.S."/>
            <person name="Biernat P."/>
            <person name="Pawlowska J."/>
        </authorList>
    </citation>
    <scope>NUCLEOTIDE SEQUENCE</scope>
    <source>
        <strain evidence="7">WA0000051536</strain>
    </source>
</reference>
<evidence type="ECO:0000256" key="2">
    <source>
        <dbReference type="ARBA" id="ARBA00022692"/>
    </source>
</evidence>
<dbReference type="OrthoDB" id="408954at2759"/>
<comment type="caution">
    <text evidence="7">The sequence shown here is derived from an EMBL/GenBank/DDBJ whole genome shotgun (WGS) entry which is preliminary data.</text>
</comment>
<keyword evidence="4 5" id="KW-0472">Membrane</keyword>
<dbReference type="InterPro" id="IPR050307">
    <property type="entry name" value="Sterol_Desaturase_Related"/>
</dbReference>
<organism evidence="7 8">
    <name type="scientific">Umbelopsis vinacea</name>
    <dbReference type="NCBI Taxonomy" id="44442"/>
    <lineage>
        <taxon>Eukaryota</taxon>
        <taxon>Fungi</taxon>
        <taxon>Fungi incertae sedis</taxon>
        <taxon>Mucoromycota</taxon>
        <taxon>Mucoromycotina</taxon>
        <taxon>Umbelopsidomycetes</taxon>
        <taxon>Umbelopsidales</taxon>
        <taxon>Umbelopsidaceae</taxon>
        <taxon>Umbelopsis</taxon>
    </lineage>
</organism>
<evidence type="ECO:0000256" key="1">
    <source>
        <dbReference type="ARBA" id="ARBA00004370"/>
    </source>
</evidence>
<evidence type="ECO:0000256" key="5">
    <source>
        <dbReference type="SAM" id="Phobius"/>
    </source>
</evidence>
<dbReference type="InterPro" id="IPR006694">
    <property type="entry name" value="Fatty_acid_hydroxylase"/>
</dbReference>
<dbReference type="Proteomes" id="UP000612746">
    <property type="component" value="Unassembled WGS sequence"/>
</dbReference>
<evidence type="ECO:0000313" key="7">
    <source>
        <dbReference type="EMBL" id="KAG2181527.1"/>
    </source>
</evidence>
<dbReference type="GO" id="GO:0016491">
    <property type="term" value="F:oxidoreductase activity"/>
    <property type="evidence" value="ECO:0007669"/>
    <property type="project" value="InterPro"/>
</dbReference>
<feature type="domain" description="Fatty acid hydroxylase" evidence="6">
    <location>
        <begin position="159"/>
        <end position="295"/>
    </location>
</feature>
<comment type="subcellular location">
    <subcellularLocation>
        <location evidence="1">Membrane</location>
    </subcellularLocation>
</comment>
<protein>
    <recommendedName>
        <fullName evidence="6">Fatty acid hydroxylase domain-containing protein</fullName>
    </recommendedName>
</protein>
<dbReference type="GO" id="GO:0005506">
    <property type="term" value="F:iron ion binding"/>
    <property type="evidence" value="ECO:0007669"/>
    <property type="project" value="InterPro"/>
</dbReference>
<dbReference type="AlphaFoldDB" id="A0A8H7PW97"/>
<dbReference type="GO" id="GO:0016020">
    <property type="term" value="C:membrane"/>
    <property type="evidence" value="ECO:0007669"/>
    <property type="project" value="UniProtKB-SubCell"/>
</dbReference>
<accession>A0A8H7PW97</accession>
<feature type="transmembrane region" description="Helical" evidence="5">
    <location>
        <begin position="32"/>
        <end position="52"/>
    </location>
</feature>
<dbReference type="PANTHER" id="PTHR11863">
    <property type="entry name" value="STEROL DESATURASE"/>
    <property type="match status" value="1"/>
</dbReference>
<evidence type="ECO:0000256" key="4">
    <source>
        <dbReference type="ARBA" id="ARBA00023136"/>
    </source>
</evidence>
<evidence type="ECO:0000259" key="6">
    <source>
        <dbReference type="Pfam" id="PF04116"/>
    </source>
</evidence>
<gene>
    <name evidence="7" type="ORF">INT44_008342</name>
</gene>
<sequence length="319" mass="36904">MSNATAAFLNTSAAESNVVPPHRLIPYMSDEALAVVMPVFAYWVYSIAFHFIMKAEIPFFEKYRIHTLEEMATKNKVSLYEVLRMVLVQQTLQTILGIMVLPSEEPTAFNHQFMLQMYEENLHRYLAPILAFGQSDIADVAVQCLAYAAYWILVPASQFFVAMFVLDTHQYFLHRLFHQNKFLYKHVHSHHHRLYVTYAFGALYNHPLEGFLLDSVGATLAFSVSGMSPRMGLVFFTFASLKTVDDHCGYAFPWDPLQFFFGNNVVYHDIHHQQFGIKTNYSQPFFMCWDKWLGTLVSDEAVQQYEERRAKSRSAVKSN</sequence>
<keyword evidence="8" id="KW-1185">Reference proteome</keyword>
<evidence type="ECO:0000313" key="8">
    <source>
        <dbReference type="Proteomes" id="UP000612746"/>
    </source>
</evidence>
<dbReference type="GO" id="GO:0008610">
    <property type="term" value="P:lipid biosynthetic process"/>
    <property type="evidence" value="ECO:0007669"/>
    <property type="project" value="InterPro"/>
</dbReference>
<dbReference type="Pfam" id="PF04116">
    <property type="entry name" value="FA_hydroxylase"/>
    <property type="match status" value="1"/>
</dbReference>
<keyword evidence="3 5" id="KW-1133">Transmembrane helix</keyword>
<evidence type="ECO:0000256" key="3">
    <source>
        <dbReference type="ARBA" id="ARBA00022989"/>
    </source>
</evidence>
<keyword evidence="2 5" id="KW-0812">Transmembrane</keyword>
<dbReference type="EMBL" id="JAEPRA010000008">
    <property type="protein sequence ID" value="KAG2181527.1"/>
    <property type="molecule type" value="Genomic_DNA"/>
</dbReference>
<name>A0A8H7PW97_9FUNG</name>
<feature type="transmembrane region" description="Helical" evidence="5">
    <location>
        <begin position="148"/>
        <end position="166"/>
    </location>
</feature>
<proteinExistence type="predicted"/>